<evidence type="ECO:0000256" key="1">
    <source>
        <dbReference type="ARBA" id="ARBA00023125"/>
    </source>
</evidence>
<dbReference type="SUPFAM" id="SSF46689">
    <property type="entry name" value="Homeodomain-like"/>
    <property type="match status" value="1"/>
</dbReference>
<organism evidence="4">
    <name type="scientific">Acerihabitans sp. KWT182</name>
    <dbReference type="NCBI Taxonomy" id="3157919"/>
    <lineage>
        <taxon>Bacteria</taxon>
        <taxon>Pseudomonadati</taxon>
        <taxon>Pseudomonadota</taxon>
        <taxon>Gammaproteobacteria</taxon>
        <taxon>Enterobacterales</taxon>
        <taxon>Pectobacteriaceae</taxon>
        <taxon>Acerihabitans</taxon>
    </lineage>
</organism>
<dbReference type="PANTHER" id="PTHR30055">
    <property type="entry name" value="HTH-TYPE TRANSCRIPTIONAL REGULATOR RUTR"/>
    <property type="match status" value="1"/>
</dbReference>
<feature type="DNA-binding region" description="H-T-H motif" evidence="2">
    <location>
        <begin position="31"/>
        <end position="50"/>
    </location>
</feature>
<dbReference type="PRINTS" id="PR00455">
    <property type="entry name" value="HTHTETR"/>
</dbReference>
<name>A0AAU7Q8K6_9GAMM</name>
<dbReference type="GO" id="GO:0003700">
    <property type="term" value="F:DNA-binding transcription factor activity"/>
    <property type="evidence" value="ECO:0007669"/>
    <property type="project" value="TreeGrafter"/>
</dbReference>
<dbReference type="InterPro" id="IPR009057">
    <property type="entry name" value="Homeodomain-like_sf"/>
</dbReference>
<dbReference type="PROSITE" id="PS50977">
    <property type="entry name" value="HTH_TETR_2"/>
    <property type="match status" value="1"/>
</dbReference>
<keyword evidence="1 2" id="KW-0238">DNA-binding</keyword>
<gene>
    <name evidence="4" type="ORF">ABK905_22830</name>
</gene>
<evidence type="ECO:0000256" key="2">
    <source>
        <dbReference type="PROSITE-ProRule" id="PRU00335"/>
    </source>
</evidence>
<reference evidence="4" key="1">
    <citation type="submission" date="2024-06" db="EMBL/GenBank/DDBJ databases">
        <authorList>
            <person name="Coelho C."/>
            <person name="Bento M."/>
            <person name="Garcia E."/>
            <person name="Camelo A."/>
            <person name="Brandao I."/>
            <person name="Espirito Santo C."/>
            <person name="Trovao J."/>
            <person name="Verissimo A."/>
            <person name="Costa J."/>
            <person name="Tiago I."/>
        </authorList>
    </citation>
    <scope>NUCLEOTIDE SEQUENCE</scope>
    <source>
        <strain evidence="4">KWT182</strain>
    </source>
</reference>
<dbReference type="InterPro" id="IPR001647">
    <property type="entry name" value="HTH_TetR"/>
</dbReference>
<dbReference type="Gene3D" id="1.10.357.10">
    <property type="entry name" value="Tetracycline Repressor, domain 2"/>
    <property type="match status" value="1"/>
</dbReference>
<dbReference type="PANTHER" id="PTHR30055:SF226">
    <property type="entry name" value="HTH-TYPE TRANSCRIPTIONAL REGULATOR PKSA"/>
    <property type="match status" value="1"/>
</dbReference>
<proteinExistence type="predicted"/>
<evidence type="ECO:0000259" key="3">
    <source>
        <dbReference type="PROSITE" id="PS50977"/>
    </source>
</evidence>
<feature type="domain" description="HTH tetR-type" evidence="3">
    <location>
        <begin position="8"/>
        <end position="68"/>
    </location>
</feature>
<evidence type="ECO:0000313" key="4">
    <source>
        <dbReference type="EMBL" id="XBS69257.1"/>
    </source>
</evidence>
<dbReference type="Pfam" id="PF00440">
    <property type="entry name" value="TetR_N"/>
    <property type="match status" value="1"/>
</dbReference>
<dbReference type="GO" id="GO:0000976">
    <property type="term" value="F:transcription cis-regulatory region binding"/>
    <property type="evidence" value="ECO:0007669"/>
    <property type="project" value="TreeGrafter"/>
</dbReference>
<protein>
    <submittedName>
        <fullName evidence="4">TetR/AcrR family transcriptional regulator</fullName>
    </submittedName>
</protein>
<accession>A0AAU7Q8K6</accession>
<dbReference type="InterPro" id="IPR050109">
    <property type="entry name" value="HTH-type_TetR-like_transc_reg"/>
</dbReference>
<sequence>MSKQQRIEERRDQIIDAARICFSQHGFHGAGMAEIASLSQLSVGQIYRYFTNKEAIIEEIVRRIVKHRLKLMWDHDNDLNQLADNLASQRLLDGEDAQINQGLMLEIAAEATRNPQVESILCDADDGFFHQGCEMMKRAYPQLNIEQVAALSEMMAVLSAGTAQRMLTRLQQRHVDRSQMKALYLSIFRTLFATRPWA</sequence>
<dbReference type="AlphaFoldDB" id="A0AAU7Q8K6"/>
<dbReference type="EMBL" id="CP157947">
    <property type="protein sequence ID" value="XBS69257.1"/>
    <property type="molecule type" value="Genomic_DNA"/>
</dbReference>